<keyword evidence="2" id="KW-1185">Reference proteome</keyword>
<dbReference type="RefSeq" id="XP_019856393.1">
    <property type="nucleotide sequence ID" value="XM_020000834.1"/>
</dbReference>
<proteinExistence type="predicted"/>
<organism evidence="1 2">
    <name type="scientific">Amphimedon queenslandica</name>
    <name type="common">Sponge</name>
    <dbReference type="NCBI Taxonomy" id="400682"/>
    <lineage>
        <taxon>Eukaryota</taxon>
        <taxon>Metazoa</taxon>
        <taxon>Porifera</taxon>
        <taxon>Demospongiae</taxon>
        <taxon>Heteroscleromorpha</taxon>
        <taxon>Haplosclerida</taxon>
        <taxon>Niphatidae</taxon>
        <taxon>Amphimedon</taxon>
    </lineage>
</organism>
<reference evidence="1" key="2">
    <citation type="submission" date="2024-06" db="UniProtKB">
        <authorList>
            <consortium name="EnsemblMetazoa"/>
        </authorList>
    </citation>
    <scope>IDENTIFICATION</scope>
</reference>
<evidence type="ECO:0000313" key="1">
    <source>
        <dbReference type="EnsemblMetazoa" id="XP_019856393.1"/>
    </source>
</evidence>
<reference evidence="2" key="1">
    <citation type="journal article" date="2010" name="Nature">
        <title>The Amphimedon queenslandica genome and the evolution of animal complexity.</title>
        <authorList>
            <person name="Srivastava M."/>
            <person name="Simakov O."/>
            <person name="Chapman J."/>
            <person name="Fahey B."/>
            <person name="Gauthier M.E."/>
            <person name="Mitros T."/>
            <person name="Richards G.S."/>
            <person name="Conaco C."/>
            <person name="Dacre M."/>
            <person name="Hellsten U."/>
            <person name="Larroux C."/>
            <person name="Putnam N.H."/>
            <person name="Stanke M."/>
            <person name="Adamska M."/>
            <person name="Darling A."/>
            <person name="Degnan S.M."/>
            <person name="Oakley T.H."/>
            <person name="Plachetzki D.C."/>
            <person name="Zhai Y."/>
            <person name="Adamski M."/>
            <person name="Calcino A."/>
            <person name="Cummins S.F."/>
            <person name="Goodstein D.M."/>
            <person name="Harris C."/>
            <person name="Jackson D.J."/>
            <person name="Leys S.P."/>
            <person name="Shu S."/>
            <person name="Woodcroft B.J."/>
            <person name="Vervoort M."/>
            <person name="Kosik K.S."/>
            <person name="Manning G."/>
            <person name="Degnan B.M."/>
            <person name="Rokhsar D.S."/>
        </authorList>
    </citation>
    <scope>NUCLEOTIDE SEQUENCE [LARGE SCALE GENOMIC DNA]</scope>
</reference>
<sequence length="74" mass="8543">MAVNYLKLFWNIQEIMIKLLRTEYCDKILSKYQDELLPAESFEEYCDVMGLLNVIQSPSTFLKDVLSSVTVSSS</sequence>
<dbReference type="EnsemblMetazoa" id="XM_020000834.1">
    <property type="protein sequence ID" value="XP_019856393.1"/>
    <property type="gene ID" value="LOC109584920"/>
</dbReference>
<protein>
    <submittedName>
        <fullName evidence="1">Uncharacterized protein</fullName>
    </submittedName>
</protein>
<dbReference type="AlphaFoldDB" id="A0AAN0JIA7"/>
<dbReference type="Proteomes" id="UP000007879">
    <property type="component" value="Unassembled WGS sequence"/>
</dbReference>
<dbReference type="KEGG" id="aqu:109584920"/>
<accession>A0AAN0JIA7</accession>
<evidence type="ECO:0000313" key="2">
    <source>
        <dbReference type="Proteomes" id="UP000007879"/>
    </source>
</evidence>
<dbReference type="GeneID" id="109584920"/>
<name>A0AAN0JIA7_AMPQE</name>